<reference evidence="2" key="2">
    <citation type="submission" date="2022-01" db="EMBL/GenBank/DDBJ databases">
        <authorList>
            <person name="Yamashiro T."/>
            <person name="Shiraishi A."/>
            <person name="Satake H."/>
            <person name="Nakayama K."/>
        </authorList>
    </citation>
    <scope>NUCLEOTIDE SEQUENCE</scope>
</reference>
<evidence type="ECO:0000313" key="2">
    <source>
        <dbReference type="EMBL" id="GJT80631.1"/>
    </source>
</evidence>
<reference evidence="2" key="1">
    <citation type="journal article" date="2022" name="Int. J. Mol. Sci.">
        <title>Draft Genome of Tanacetum Coccineum: Genomic Comparison of Closely Related Tanacetum-Family Plants.</title>
        <authorList>
            <person name="Yamashiro T."/>
            <person name="Shiraishi A."/>
            <person name="Nakayama K."/>
            <person name="Satake H."/>
        </authorList>
    </citation>
    <scope>NUCLEOTIDE SEQUENCE</scope>
</reference>
<evidence type="ECO:0000256" key="1">
    <source>
        <dbReference type="SAM" id="MobiDB-lite"/>
    </source>
</evidence>
<feature type="compositionally biased region" description="Basic and acidic residues" evidence="1">
    <location>
        <begin position="34"/>
        <end position="53"/>
    </location>
</feature>
<gene>
    <name evidence="2" type="ORF">Tco_1054973</name>
</gene>
<dbReference type="EMBL" id="BQNB010019010">
    <property type="protein sequence ID" value="GJT80631.1"/>
    <property type="molecule type" value="Genomic_DNA"/>
</dbReference>
<sequence length="169" mass="19750">MQALKDNIKHQQLSMDVFPPLCVIKNVKMIEDARESSQTKRNTDEVNQRDKNKGRNRKNLRCIISIEPEHVYDEMIDAKADMDVIDDEETNTDAENIPHHKLKQSLFDALLKDPKLRERDKALFEVLSKGEDVLKPGKDTCRMDDLRKRSYGDPDHDYHKGENARSRNY</sequence>
<organism evidence="2 3">
    <name type="scientific">Tanacetum coccineum</name>
    <dbReference type="NCBI Taxonomy" id="301880"/>
    <lineage>
        <taxon>Eukaryota</taxon>
        <taxon>Viridiplantae</taxon>
        <taxon>Streptophyta</taxon>
        <taxon>Embryophyta</taxon>
        <taxon>Tracheophyta</taxon>
        <taxon>Spermatophyta</taxon>
        <taxon>Magnoliopsida</taxon>
        <taxon>eudicotyledons</taxon>
        <taxon>Gunneridae</taxon>
        <taxon>Pentapetalae</taxon>
        <taxon>asterids</taxon>
        <taxon>campanulids</taxon>
        <taxon>Asterales</taxon>
        <taxon>Asteraceae</taxon>
        <taxon>Asteroideae</taxon>
        <taxon>Anthemideae</taxon>
        <taxon>Anthemidinae</taxon>
        <taxon>Tanacetum</taxon>
    </lineage>
</organism>
<comment type="caution">
    <text evidence="2">The sequence shown here is derived from an EMBL/GenBank/DDBJ whole genome shotgun (WGS) entry which is preliminary data.</text>
</comment>
<feature type="region of interest" description="Disordered" evidence="1">
    <location>
        <begin position="135"/>
        <end position="169"/>
    </location>
</feature>
<feature type="region of interest" description="Disordered" evidence="1">
    <location>
        <begin position="34"/>
        <end position="54"/>
    </location>
</feature>
<keyword evidence="3" id="KW-1185">Reference proteome</keyword>
<dbReference type="Proteomes" id="UP001151760">
    <property type="component" value="Unassembled WGS sequence"/>
</dbReference>
<name>A0ABQ5GYB0_9ASTR</name>
<accession>A0ABQ5GYB0</accession>
<proteinExistence type="predicted"/>
<evidence type="ECO:0000313" key="3">
    <source>
        <dbReference type="Proteomes" id="UP001151760"/>
    </source>
</evidence>
<protein>
    <submittedName>
        <fullName evidence="2">Uncharacterized protein</fullName>
    </submittedName>
</protein>